<sequence>MSESRDAGVSEDRQLIEKLLMGALLEQRRSRRWKIFFRVLLFIWLFAAIGSVAFSMKSAKPQPQEYTALVEINGVIAADRDASADTVVTGLRGAFEDAKVKGVILRINSPGGSPVQAGYIYDEINRLKATREDVKVYAVISDVGASAAYYIASAADEVYADRASVVGSIGAYMATFGVTEAMEKVGVTRRFYGAGDHKALTDPFQPEDPVAAEHLRKTVGNIHEQFIESVKAGRGDRLSDDPSLFTGLIWTGEQAKDLGLVDGLGSSGYVAREVIGAEDIVDFTMKPNVLDRFASQIGASMAHTLSVSLGLEGPVVR</sequence>
<dbReference type="RefSeq" id="WP_087111478.1">
    <property type="nucleotide sequence ID" value="NZ_CBCSCN010000007.1"/>
</dbReference>
<dbReference type="GO" id="GO:0006508">
    <property type="term" value="P:proteolysis"/>
    <property type="evidence" value="ECO:0007669"/>
    <property type="project" value="UniProtKB-KW"/>
</dbReference>
<evidence type="ECO:0000256" key="5">
    <source>
        <dbReference type="SAM" id="Phobius"/>
    </source>
</evidence>
<evidence type="ECO:0000256" key="4">
    <source>
        <dbReference type="ARBA" id="ARBA00022825"/>
    </source>
</evidence>
<feature type="transmembrane region" description="Helical" evidence="5">
    <location>
        <begin position="35"/>
        <end position="56"/>
    </location>
</feature>
<organism evidence="7 8">
    <name type="scientific">Parendozoicomonas haliclonae</name>
    <dbReference type="NCBI Taxonomy" id="1960125"/>
    <lineage>
        <taxon>Bacteria</taxon>
        <taxon>Pseudomonadati</taxon>
        <taxon>Pseudomonadota</taxon>
        <taxon>Gammaproteobacteria</taxon>
        <taxon>Oceanospirillales</taxon>
        <taxon>Endozoicomonadaceae</taxon>
        <taxon>Parendozoicomonas</taxon>
    </lineage>
</organism>
<keyword evidence="3 7" id="KW-0378">Hydrolase</keyword>
<dbReference type="EC" id="3.4.21.-" evidence="7"/>
<dbReference type="CDD" id="cd07023">
    <property type="entry name" value="S49_Sppa_N_C"/>
    <property type="match status" value="1"/>
</dbReference>
<comment type="similarity">
    <text evidence="1">Belongs to the peptidase S49 family.</text>
</comment>
<dbReference type="GO" id="GO:0008236">
    <property type="term" value="F:serine-type peptidase activity"/>
    <property type="evidence" value="ECO:0007669"/>
    <property type="project" value="UniProtKB-KW"/>
</dbReference>
<dbReference type="Gene3D" id="3.90.226.10">
    <property type="entry name" value="2-enoyl-CoA Hydratase, Chain A, domain 1"/>
    <property type="match status" value="1"/>
</dbReference>
<dbReference type="Pfam" id="PF01343">
    <property type="entry name" value="Peptidase_S49"/>
    <property type="match status" value="1"/>
</dbReference>
<keyword evidence="4" id="KW-0720">Serine protease</keyword>
<keyword evidence="5" id="KW-0472">Membrane</keyword>
<dbReference type="SUPFAM" id="SSF52096">
    <property type="entry name" value="ClpP/crotonase"/>
    <property type="match status" value="1"/>
</dbReference>
<evidence type="ECO:0000256" key="1">
    <source>
        <dbReference type="ARBA" id="ARBA00008683"/>
    </source>
</evidence>
<protein>
    <submittedName>
        <fullName evidence="7">Putative signal peptide peptidase SppA</fullName>
        <ecNumber evidence="7">3.4.21.-</ecNumber>
    </submittedName>
</protein>
<dbReference type="EMBL" id="FWPT01000007">
    <property type="protein sequence ID" value="SMA49171.1"/>
    <property type="molecule type" value="Genomic_DNA"/>
</dbReference>
<keyword evidence="8" id="KW-1185">Reference proteome</keyword>
<dbReference type="AlphaFoldDB" id="A0A1X7AM06"/>
<evidence type="ECO:0000256" key="3">
    <source>
        <dbReference type="ARBA" id="ARBA00022801"/>
    </source>
</evidence>
<keyword evidence="5" id="KW-0812">Transmembrane</keyword>
<dbReference type="InterPro" id="IPR002142">
    <property type="entry name" value="Peptidase_S49"/>
</dbReference>
<gene>
    <name evidence="7" type="primary">sppA</name>
    <name evidence="7" type="ORF">EHSB41UT_03099</name>
</gene>
<dbReference type="Proteomes" id="UP000196573">
    <property type="component" value="Unassembled WGS sequence"/>
</dbReference>
<dbReference type="InterPro" id="IPR029045">
    <property type="entry name" value="ClpP/crotonase-like_dom_sf"/>
</dbReference>
<dbReference type="InterPro" id="IPR047272">
    <property type="entry name" value="S49_SppA_C"/>
</dbReference>
<reference evidence="7 8" key="1">
    <citation type="submission" date="2017-03" db="EMBL/GenBank/DDBJ databases">
        <authorList>
            <person name="Afonso C.L."/>
            <person name="Miller P.J."/>
            <person name="Scott M.A."/>
            <person name="Spackman E."/>
            <person name="Goraichik I."/>
            <person name="Dimitrov K.M."/>
            <person name="Suarez D.L."/>
            <person name="Swayne D.E."/>
        </authorList>
    </citation>
    <scope>NUCLEOTIDE SEQUENCE [LARGE SCALE GENOMIC DNA]</scope>
    <source>
        <strain evidence="7">SB41UT1</strain>
    </source>
</reference>
<proteinExistence type="inferred from homology"/>
<name>A0A1X7AM06_9GAMM</name>
<dbReference type="OrthoDB" id="9764363at2"/>
<keyword evidence="2" id="KW-0645">Protease</keyword>
<evidence type="ECO:0000313" key="7">
    <source>
        <dbReference type="EMBL" id="SMA49171.1"/>
    </source>
</evidence>
<dbReference type="PANTHER" id="PTHR42987:SF8">
    <property type="entry name" value="PROTEINASE"/>
    <property type="match status" value="1"/>
</dbReference>
<evidence type="ECO:0000256" key="2">
    <source>
        <dbReference type="ARBA" id="ARBA00022670"/>
    </source>
</evidence>
<dbReference type="Gene3D" id="6.20.330.10">
    <property type="match status" value="1"/>
</dbReference>
<dbReference type="PANTHER" id="PTHR42987">
    <property type="entry name" value="PEPTIDASE S49"/>
    <property type="match status" value="1"/>
</dbReference>
<keyword evidence="5" id="KW-1133">Transmembrane helix</keyword>
<evidence type="ECO:0000259" key="6">
    <source>
        <dbReference type="Pfam" id="PF01343"/>
    </source>
</evidence>
<accession>A0A1X7AM06</accession>
<feature type="domain" description="Peptidase S49" evidence="6">
    <location>
        <begin position="131"/>
        <end position="272"/>
    </location>
</feature>
<evidence type="ECO:0000313" key="8">
    <source>
        <dbReference type="Proteomes" id="UP000196573"/>
    </source>
</evidence>